<keyword evidence="2" id="KW-0508">mRNA splicing</keyword>
<name>A0AAN8I7U7_9EURO</name>
<evidence type="ECO:0000259" key="8">
    <source>
        <dbReference type="Pfam" id="PF21144"/>
    </source>
</evidence>
<dbReference type="InterPro" id="IPR045055">
    <property type="entry name" value="DNA2/NAM7-like"/>
</dbReference>
<comment type="similarity">
    <text evidence="2">Belongs to the CWF11 family.</text>
</comment>
<gene>
    <name evidence="9" type="ORF">OHC33_006172</name>
</gene>
<evidence type="ECO:0000256" key="3">
    <source>
        <dbReference type="SAM" id="MobiDB-lite"/>
    </source>
</evidence>
<comment type="subcellular location">
    <subcellularLocation>
        <location evidence="2">Nucleus</location>
    </subcellularLocation>
</comment>
<dbReference type="Pfam" id="PF13087">
    <property type="entry name" value="AAA_12"/>
    <property type="match status" value="1"/>
</dbReference>
<evidence type="ECO:0000313" key="9">
    <source>
        <dbReference type="EMBL" id="KAK5952580.1"/>
    </source>
</evidence>
<dbReference type="InterPro" id="IPR026300">
    <property type="entry name" value="CWF11_fam"/>
</dbReference>
<dbReference type="GO" id="GO:0003729">
    <property type="term" value="F:mRNA binding"/>
    <property type="evidence" value="ECO:0007669"/>
    <property type="project" value="TreeGrafter"/>
</dbReference>
<dbReference type="FunFam" id="3.40.50.300:FF:002863">
    <property type="entry name" value="Pre-mRNA-splicing factor cwf11"/>
    <property type="match status" value="1"/>
</dbReference>
<keyword evidence="1" id="KW-0547">Nucleotide-binding</keyword>
<reference evidence="9 10" key="1">
    <citation type="submission" date="2022-12" db="EMBL/GenBank/DDBJ databases">
        <title>Genomic features and morphological characterization of a novel Knufia sp. strain isolated from spacecraft assembly facility.</title>
        <authorList>
            <person name="Teixeira M."/>
            <person name="Chander A.M."/>
            <person name="Stajich J.E."/>
            <person name="Venkateswaran K."/>
        </authorList>
    </citation>
    <scope>NUCLEOTIDE SEQUENCE [LARGE SCALE GENOMIC DNA]</scope>
    <source>
        <strain evidence="9 10">FJI-L2-BK-P2</strain>
    </source>
</reference>
<dbReference type="EMBL" id="JAKLMC020000014">
    <property type="protein sequence ID" value="KAK5952580.1"/>
    <property type="molecule type" value="Genomic_DNA"/>
</dbReference>
<comment type="function">
    <text evidence="2">Involved in mRNA splicing where it associates with cdc5 and the other cwf proteins as part of the spliceosome.</text>
</comment>
<keyword evidence="10" id="KW-1185">Reference proteome</keyword>
<feature type="region of interest" description="Disordered" evidence="3">
    <location>
        <begin position="705"/>
        <end position="771"/>
    </location>
</feature>
<evidence type="ECO:0000259" key="7">
    <source>
        <dbReference type="Pfam" id="PF21143"/>
    </source>
</evidence>
<evidence type="ECO:0000259" key="4">
    <source>
        <dbReference type="Pfam" id="PF13086"/>
    </source>
</evidence>
<keyword evidence="2" id="KW-0507">mRNA processing</keyword>
<feature type="compositionally biased region" description="Acidic residues" evidence="3">
    <location>
        <begin position="1363"/>
        <end position="1379"/>
    </location>
</feature>
<dbReference type="InterPro" id="IPR048967">
    <property type="entry name" value="Aquarius_insert"/>
</dbReference>
<dbReference type="InterPro" id="IPR027417">
    <property type="entry name" value="P-loop_NTPase"/>
</dbReference>
<keyword evidence="1" id="KW-0067">ATP-binding</keyword>
<feature type="domain" description="RNA helicase aquarius N-terminal" evidence="6">
    <location>
        <begin position="14"/>
        <end position="380"/>
    </location>
</feature>
<dbReference type="InterPro" id="IPR041677">
    <property type="entry name" value="DNA2/NAM7_AAA_11"/>
</dbReference>
<dbReference type="InterPro" id="IPR048966">
    <property type="entry name" value="Aquarius_b-barrel"/>
</dbReference>
<organism evidence="9 10">
    <name type="scientific">Knufia fluminis</name>
    <dbReference type="NCBI Taxonomy" id="191047"/>
    <lineage>
        <taxon>Eukaryota</taxon>
        <taxon>Fungi</taxon>
        <taxon>Dikarya</taxon>
        <taxon>Ascomycota</taxon>
        <taxon>Pezizomycotina</taxon>
        <taxon>Eurotiomycetes</taxon>
        <taxon>Chaetothyriomycetidae</taxon>
        <taxon>Chaetothyriales</taxon>
        <taxon>Trichomeriaceae</taxon>
        <taxon>Knufia</taxon>
    </lineage>
</organism>
<feature type="region of interest" description="Disordered" evidence="3">
    <location>
        <begin position="1354"/>
        <end position="1387"/>
    </location>
</feature>
<evidence type="ECO:0000256" key="1">
    <source>
        <dbReference type="ARBA" id="ARBA00022806"/>
    </source>
</evidence>
<evidence type="ECO:0000259" key="6">
    <source>
        <dbReference type="Pfam" id="PF16399"/>
    </source>
</evidence>
<keyword evidence="1" id="KW-0347">Helicase</keyword>
<dbReference type="Pfam" id="PF13086">
    <property type="entry name" value="AAA_11"/>
    <property type="match status" value="1"/>
</dbReference>
<keyword evidence="1" id="KW-0378">Hydrolase</keyword>
<comment type="subunit">
    <text evidence="2">Belongs to the 40S cdc5-associated complex (or cwf complex), a spliceosome sub-complex reminiscent of a late-stage spliceosome.</text>
</comment>
<dbReference type="CDD" id="cd18808">
    <property type="entry name" value="SF1_C_Upf1"/>
    <property type="match status" value="1"/>
</dbReference>
<dbReference type="Gene3D" id="3.40.50.300">
    <property type="entry name" value="P-loop containing nucleotide triphosphate hydrolases"/>
    <property type="match status" value="2"/>
</dbReference>
<dbReference type="GO" id="GO:0005684">
    <property type="term" value="C:U2-type spliceosomal complex"/>
    <property type="evidence" value="ECO:0007669"/>
    <property type="project" value="UniProtKB-UniRule"/>
</dbReference>
<proteinExistence type="inferred from homology"/>
<comment type="caution">
    <text evidence="9">The sequence shown here is derived from an EMBL/GenBank/DDBJ whole genome shotgun (WGS) entry which is preliminary data.</text>
</comment>
<dbReference type="PANTHER" id="PTHR10887:SF5">
    <property type="entry name" value="RNA HELICASE AQUARIUS"/>
    <property type="match status" value="1"/>
</dbReference>
<dbReference type="Proteomes" id="UP001316803">
    <property type="component" value="Unassembled WGS sequence"/>
</dbReference>
<evidence type="ECO:0000313" key="10">
    <source>
        <dbReference type="Proteomes" id="UP001316803"/>
    </source>
</evidence>
<dbReference type="PANTHER" id="PTHR10887">
    <property type="entry name" value="DNA2/NAM7 HELICASE FAMILY"/>
    <property type="match status" value="1"/>
</dbReference>
<evidence type="ECO:0000259" key="5">
    <source>
        <dbReference type="Pfam" id="PF13087"/>
    </source>
</evidence>
<dbReference type="PIRSF" id="PIRSF038901">
    <property type="entry name" value="AQR_cwf11"/>
    <property type="match status" value="1"/>
</dbReference>
<accession>A0AAN8I7U7</accession>
<dbReference type="GO" id="GO:0045292">
    <property type="term" value="P:mRNA cis splicing, via spliceosome"/>
    <property type="evidence" value="ECO:0007669"/>
    <property type="project" value="UniProtKB-UniRule"/>
</dbReference>
<dbReference type="InterPro" id="IPR041679">
    <property type="entry name" value="DNA2/NAM7-like_C"/>
</dbReference>
<dbReference type="InterPro" id="IPR032174">
    <property type="entry name" value="Aquarius_N"/>
</dbReference>
<feature type="domain" description="DNA2/NAM7 helicase-like C-terminal" evidence="5">
    <location>
        <begin position="1089"/>
        <end position="1280"/>
    </location>
</feature>
<protein>
    <recommendedName>
        <fullName evidence="2">Pre-mRNA-splicing factor</fullName>
    </recommendedName>
</protein>
<dbReference type="GO" id="GO:0004386">
    <property type="term" value="F:helicase activity"/>
    <property type="evidence" value="ECO:0007669"/>
    <property type="project" value="InterPro"/>
</dbReference>
<dbReference type="GO" id="GO:0071013">
    <property type="term" value="C:catalytic step 2 spliceosome"/>
    <property type="evidence" value="ECO:0007669"/>
    <property type="project" value="TreeGrafter"/>
</dbReference>
<feature type="domain" description="DNA2/NAM7 helicase helicase" evidence="4">
    <location>
        <begin position="789"/>
        <end position="1079"/>
    </location>
</feature>
<dbReference type="CDD" id="cd17935">
    <property type="entry name" value="EEXXQc_AQR"/>
    <property type="match status" value="1"/>
</dbReference>
<dbReference type="InterPro" id="IPR047187">
    <property type="entry name" value="SF1_C_Upf1"/>
</dbReference>
<dbReference type="SUPFAM" id="SSF52540">
    <property type="entry name" value="P-loop containing nucleoside triphosphate hydrolases"/>
    <property type="match status" value="1"/>
</dbReference>
<evidence type="ECO:0000256" key="2">
    <source>
        <dbReference type="PIRNR" id="PIRNR038901"/>
    </source>
</evidence>
<keyword evidence="2" id="KW-0539">Nucleus</keyword>
<feature type="domain" description="RNA helicase aquarius beta-barrel" evidence="7">
    <location>
        <begin position="462"/>
        <end position="633"/>
    </location>
</feature>
<sequence>MSNGAVWDELSTQWSSTLKRANPDLISKIWTNLEAESWAIASVAHLDSLQVSEKLLWPTFDESSSNQHALLLAVLLNYKKEARLLSWPTFTELADRFSLLFRRVLSLALDPSTTVAVRIIILKFVTTAFQSLEQDVVRKECAPLVSIGIWDNLHSDPSREALLDAIPARRKAWRSTKKRFDQADQAGKLRMRLERAWLFNMLLDFLKGLNTQATSNLDLTYCARFLELLVDIVSQLPTRRYTIILLKDLNIVPLIRLSTMYNKKDANLIRDLTALLEQFCAFQIDDAGEVSTSRDTAHKQSLARLQKIALQNFESKLKVLALSNLATIGKPDELKPLLDVLSDLELEQLCSLLDLRTSYPPTAGIVTGRTFFLQILLSTFATIPDLHETMQRISVMPTERSLYDETLLRNESYTGSEPLALPKLNLQYLTLSDFLWRSFQLQQAEAFYEIRKDMESIVRKLKPQASRDPSGTNFTGFSKMAIPIDKPAIVDVAPPKVGETVPGHVRAEVVLDVGRLGDKVRSEWDGLKPKDTVFLLAVKSVESDSHSLTNGSAKLDTPQTHGIQLLRAAEVVQVQDEKGKPLRDQDNVNGYAHRGRTRRLLLDLDATAYQADKDRLTLGKGDVYKSINLVARRAGRENNFKPLLESIQKLTVSDARLPAWLQEVYLGYGQPSGATYPQIDEKISKIDFLDTFFDWDHLQESFPGKAVEHDGDHVPTPPYVLHLASDTDEPAPANPKKRRRDQMEEESSGAMKVSSYKPPNTGPYPIEQPKKNQVRFTPKQVQALVSGTQPGLSLIVGPPGTGKTDVATQLINLLYHNFPQERILLVAHSNQALNQLFQKIVALDIDPKHLLRLGHGEGDLDTEESFGKAGRVSSFMENRQTLLSEVNRLAASIGAEGAHGNSCETADYFNQVFIKPAWTRFWTIADAPNIDTPTIAQAFPFKKFFSNAPTPDLFPSTASPSQSLETARGCQHHISRIFTQLESIRPFEILRHPRHEANHLLVHSARIIAMTSTHAAIRRSEIAALGFHYSTLIMEEAAQITEIESFIPCAMQTPDSTGESQLKRIVLIGDHLQNSPVIQNHALRDYANLEQSLFLRLIRLGVPYTTLDAQGRSRPSLTQLFSWRYPGLTSLPHTSTPQFTRANAGFAHPYQFIDVPDYQGQGEREPSPHFIQNLGEAECAVQLYMYMRLLGYPARNISILAAYAGQRALISDVLEHRCRGNKLFGMPRAVSTVDRYQGEQNDYVILSLVRTKTQGYLRDVRRLTVALSRARLGLYILGRRRLFEELPGLDIACGRGNSDGHLEVVSGEMYPTQRGVEDDVKSVEITGLEHLGQYVFEMTEAKVKSLGGNVSVMNDGDGATTADVDEEDAAEGEFEAEEVDPLHESVA</sequence>
<dbReference type="Pfam" id="PF16399">
    <property type="entry name" value="Aquarius_N_1st"/>
    <property type="match status" value="1"/>
</dbReference>
<dbReference type="Pfam" id="PF21143">
    <property type="entry name" value="Aquarius_N_2nd"/>
    <property type="match status" value="1"/>
</dbReference>
<feature type="domain" description="RNA helicase aquarius insertion" evidence="8">
    <location>
        <begin position="682"/>
        <end position="768"/>
    </location>
</feature>
<dbReference type="Pfam" id="PF21144">
    <property type="entry name" value="Aquarius_N_3rd"/>
    <property type="match status" value="1"/>
</dbReference>